<proteinExistence type="inferred from homology"/>
<organism evidence="10 11">
    <name type="scientific">Thyridium curvatum</name>
    <dbReference type="NCBI Taxonomy" id="1093900"/>
    <lineage>
        <taxon>Eukaryota</taxon>
        <taxon>Fungi</taxon>
        <taxon>Dikarya</taxon>
        <taxon>Ascomycota</taxon>
        <taxon>Pezizomycotina</taxon>
        <taxon>Sordariomycetes</taxon>
        <taxon>Sordariomycetidae</taxon>
        <taxon>Thyridiales</taxon>
        <taxon>Thyridiaceae</taxon>
        <taxon>Thyridium</taxon>
    </lineage>
</organism>
<keyword evidence="11" id="KW-1185">Reference proteome</keyword>
<dbReference type="GeneID" id="41977165"/>
<dbReference type="Pfam" id="PF16782">
    <property type="entry name" value="SIL1"/>
    <property type="match status" value="1"/>
</dbReference>
<comment type="similarity">
    <text evidence="1">Belongs to the SIL1 family.</text>
</comment>
<dbReference type="OrthoDB" id="448649at2759"/>
<feature type="chain" id="PRO_5021220496" description="Nucleotide exchange factor SIL1" evidence="9">
    <location>
        <begin position="31"/>
        <end position="445"/>
    </location>
</feature>
<dbReference type="GO" id="GO:0005783">
    <property type="term" value="C:endoplasmic reticulum"/>
    <property type="evidence" value="ECO:0007669"/>
    <property type="project" value="InterPro"/>
</dbReference>
<dbReference type="Proteomes" id="UP000319257">
    <property type="component" value="Unassembled WGS sequence"/>
</dbReference>
<evidence type="ECO:0000256" key="1">
    <source>
        <dbReference type="ARBA" id="ARBA00010588"/>
    </source>
</evidence>
<dbReference type="AlphaFoldDB" id="A0A507AVB0"/>
<keyword evidence="5 9" id="KW-0732">Signal</keyword>
<dbReference type="GO" id="GO:0015031">
    <property type="term" value="P:protein transport"/>
    <property type="evidence" value="ECO:0007669"/>
    <property type="project" value="UniProtKB-KW"/>
</dbReference>
<dbReference type="EMBL" id="SKBQ01000073">
    <property type="protein sequence ID" value="TPX08778.1"/>
    <property type="molecule type" value="Genomic_DNA"/>
</dbReference>
<comment type="subunit">
    <text evidence="2">Interacts with KAR2.</text>
</comment>
<evidence type="ECO:0000256" key="8">
    <source>
        <dbReference type="ARBA" id="ARBA00023010"/>
    </source>
</evidence>
<sequence>MKSRRDSTLSAWSFVLVAFVILGTISAALAAASNPQASSSPSPDVELICHTDNPAECYPKVFQATDQFQKVHDDQDLPSGLHVRLNVWTGEKEAKINVPDEIDPSLEGLPTDQSVVLVDPEPAAEEQAAPPKYPPGAPAYDPVGKVKPPTDESAVFHSALKVIRKGAFRPHYLGLADENGTTFDDALEGIQELSHDLYYGLKLAEDAEAFAALLCAMSYDSPSMHETRDDTVDASVGAERAASRSHKAATVVAAALQNNPNALKAVEKAWDSTKLAMCRKGEGQNLKAVLFSSLVDDESSTPDVGLLKAKLAAITGLLKSDMFKDEFLASSGMDQILRVLVIKDTETSKYDVVRRRAANLVMDNFLDESMGATLGKWPNQPEQAVARGEKGSVPVRDAYFDHHIRSLAHANRKDDGHWSVELWTMIQTQREAGARNPKARIHEEL</sequence>
<evidence type="ECO:0000256" key="6">
    <source>
        <dbReference type="ARBA" id="ARBA00022824"/>
    </source>
</evidence>
<evidence type="ECO:0000313" key="11">
    <source>
        <dbReference type="Proteomes" id="UP000319257"/>
    </source>
</evidence>
<evidence type="ECO:0000256" key="2">
    <source>
        <dbReference type="ARBA" id="ARBA00011799"/>
    </source>
</evidence>
<evidence type="ECO:0000313" key="10">
    <source>
        <dbReference type="EMBL" id="TPX08778.1"/>
    </source>
</evidence>
<dbReference type="GO" id="GO:0000774">
    <property type="term" value="F:adenyl-nucleotide exchange factor activity"/>
    <property type="evidence" value="ECO:0007669"/>
    <property type="project" value="InterPro"/>
</dbReference>
<protein>
    <recommendedName>
        <fullName evidence="3">Nucleotide exchange factor SIL1</fullName>
    </recommendedName>
</protein>
<feature type="signal peptide" evidence="9">
    <location>
        <begin position="1"/>
        <end position="30"/>
    </location>
</feature>
<evidence type="ECO:0000256" key="5">
    <source>
        <dbReference type="ARBA" id="ARBA00022729"/>
    </source>
</evidence>
<dbReference type="FunCoup" id="A0A507AVB0">
    <property type="interactions" value="131"/>
</dbReference>
<evidence type="ECO:0000256" key="4">
    <source>
        <dbReference type="ARBA" id="ARBA00022448"/>
    </source>
</evidence>
<keyword evidence="4" id="KW-0813">Transport</keyword>
<dbReference type="InterPro" id="IPR011989">
    <property type="entry name" value="ARM-like"/>
</dbReference>
<keyword evidence="6" id="KW-0256">Endoplasmic reticulum</keyword>
<gene>
    <name evidence="10" type="ORF">E0L32_009718</name>
</gene>
<dbReference type="STRING" id="1093900.A0A507AVB0"/>
<evidence type="ECO:0000256" key="3">
    <source>
        <dbReference type="ARBA" id="ARBA00015352"/>
    </source>
</evidence>
<accession>A0A507AVB0</accession>
<reference evidence="10 11" key="1">
    <citation type="submission" date="2019-06" db="EMBL/GenBank/DDBJ databases">
        <title>Draft genome sequence of the filamentous fungus Phialemoniopsis curvata isolated from diesel fuel.</title>
        <authorList>
            <person name="Varaljay V.A."/>
            <person name="Lyon W.J."/>
            <person name="Crouch A.L."/>
            <person name="Drake C.E."/>
            <person name="Hollomon J.M."/>
            <person name="Nadeau L.J."/>
            <person name="Nunn H.S."/>
            <person name="Stevenson B.S."/>
            <person name="Bojanowski C.L."/>
            <person name="Crookes-Goodson W.J."/>
        </authorList>
    </citation>
    <scope>NUCLEOTIDE SEQUENCE [LARGE SCALE GENOMIC DNA]</scope>
    <source>
        <strain evidence="10 11">D216</strain>
    </source>
</reference>
<dbReference type="Gene3D" id="1.25.10.10">
    <property type="entry name" value="Leucine-rich Repeat Variant"/>
    <property type="match status" value="1"/>
</dbReference>
<evidence type="ECO:0000256" key="7">
    <source>
        <dbReference type="ARBA" id="ARBA00022927"/>
    </source>
</evidence>
<keyword evidence="8" id="KW-0811">Translocation</keyword>
<keyword evidence="7" id="KW-0653">Protein transport</keyword>
<dbReference type="RefSeq" id="XP_030990489.1">
    <property type="nucleotide sequence ID" value="XM_031144712.1"/>
</dbReference>
<dbReference type="InParanoid" id="A0A507AVB0"/>
<name>A0A507AVB0_9PEZI</name>
<comment type="caution">
    <text evidence="10">The sequence shown here is derived from an EMBL/GenBank/DDBJ whole genome shotgun (WGS) entry which is preliminary data.</text>
</comment>
<evidence type="ECO:0000256" key="9">
    <source>
        <dbReference type="SAM" id="SignalP"/>
    </source>
</evidence>
<dbReference type="InterPro" id="IPR031884">
    <property type="entry name" value="Sil1_fungi"/>
</dbReference>